<sequence>MVNPVEAGGVFSLIWLVIALPLAGAALILIGRPLAPALFDRVGHWLAVVLAGGSFVLSLALFIAALGRDEESRQVVQHLYTWFDTGDLSVGFDLLYDQLSGLFLLLITGVGTLIHVYSVGYMAHDERRTRFFGYLNLFLAAMLMLVLAENYVGLFLGWEGVGLASYLLIGFWQHKPSAAAAAKKAFVMNRVGDMGLSLAIALSFVTFGSTSFSAIDISDTTTTTLNWLGILLLVGACGKSAQVPLQGWLLDAMEGPTPVSALIHAATMVTAGVYLIVRSSAIFDAAEAASTAVVVVALVTIIWGAALSCVKDDIKKVLAGSTMSQIGYMMLAAGLGGPGYAFAIFHLLTHGFFKANMFLGAGSLMHGMNDDVNLKHYGALSRAMPVTFLTFAMGYLAIIGFPGFAGFWSKDKILEVAFAESWLVGIIALLAAGVTAFYMTRLMMLAFFGRKRWPEGVHPHESPRIMTGPLVVLAALSVLGGVFTLGGWLEHWLEPVTAIGHAEHHGPLPVWATSVLAVLVVAIGVAAAGFVFGRRSATTEPTPYLHVPHIEDVVVPPGMALTRGALATDKYAVDGVMSGGPIALAAIAGELRKAQTGYVRSYALSVLGGTVLVALALIVVS</sequence>
<dbReference type="RefSeq" id="WP_045549052.1">
    <property type="nucleotide sequence ID" value="NZ_JZDQ02000045.1"/>
</dbReference>
<feature type="transmembrane region" description="Helical" evidence="6">
    <location>
        <begin position="289"/>
        <end position="306"/>
    </location>
</feature>
<dbReference type="OrthoDB" id="9811798at2"/>
<evidence type="ECO:0000256" key="6">
    <source>
        <dbReference type="SAM" id="Phobius"/>
    </source>
</evidence>
<evidence type="ECO:0000259" key="8">
    <source>
        <dbReference type="Pfam" id="PF00662"/>
    </source>
</evidence>
<feature type="transmembrane region" description="Helical" evidence="6">
    <location>
        <begin position="259"/>
        <end position="277"/>
    </location>
</feature>
<dbReference type="AlphaFoldDB" id="A0A1J4MXU6"/>
<keyword evidence="2 5" id="KW-0812">Transmembrane</keyword>
<reference evidence="9" key="1">
    <citation type="submission" date="2016-10" db="EMBL/GenBank/DDBJ databases">
        <title>Draft Genome Sequence of Nocardioides luteus Strain BAFB, an Alkane-Degrading Bacterium Isolated from JP-7 Polluted Soil.</title>
        <authorList>
            <person name="Brown L."/>
            <person name="Ruiz O.N."/>
            <person name="Gunasekera T."/>
        </authorList>
    </citation>
    <scope>NUCLEOTIDE SEQUENCE [LARGE SCALE GENOMIC DNA]</scope>
    <source>
        <strain evidence="9">BAFB</strain>
    </source>
</reference>
<feature type="transmembrane region" description="Helical" evidence="6">
    <location>
        <begin position="602"/>
        <end position="620"/>
    </location>
</feature>
<feature type="domain" description="NADH-Ubiquinone oxidoreductase (complex I) chain 5 N-terminal" evidence="8">
    <location>
        <begin position="82"/>
        <end position="132"/>
    </location>
</feature>
<evidence type="ECO:0000313" key="10">
    <source>
        <dbReference type="Proteomes" id="UP000033772"/>
    </source>
</evidence>
<feature type="transmembrane region" description="Helical" evidence="6">
    <location>
        <begin position="326"/>
        <end position="348"/>
    </location>
</feature>
<dbReference type="Gene3D" id="1.20.5.2700">
    <property type="match status" value="1"/>
</dbReference>
<feature type="transmembrane region" description="Helical" evidence="6">
    <location>
        <begin position="194"/>
        <end position="215"/>
    </location>
</feature>
<dbReference type="PRINTS" id="PR01434">
    <property type="entry name" value="NADHDHGNASE5"/>
</dbReference>
<evidence type="ECO:0000256" key="4">
    <source>
        <dbReference type="ARBA" id="ARBA00023136"/>
    </source>
</evidence>
<evidence type="ECO:0000256" key="2">
    <source>
        <dbReference type="ARBA" id="ARBA00022692"/>
    </source>
</evidence>
<dbReference type="GO" id="GO:0042773">
    <property type="term" value="P:ATP synthesis coupled electron transport"/>
    <property type="evidence" value="ECO:0007669"/>
    <property type="project" value="InterPro"/>
</dbReference>
<dbReference type="GO" id="GO:0012505">
    <property type="term" value="C:endomembrane system"/>
    <property type="evidence" value="ECO:0007669"/>
    <property type="project" value="UniProtKB-SubCell"/>
</dbReference>
<evidence type="ECO:0000259" key="7">
    <source>
        <dbReference type="Pfam" id="PF00361"/>
    </source>
</evidence>
<feature type="transmembrane region" description="Helical" evidence="6">
    <location>
        <begin position="12"/>
        <end position="30"/>
    </location>
</feature>
<evidence type="ECO:0000313" key="9">
    <source>
        <dbReference type="EMBL" id="OIJ24164.1"/>
    </source>
</evidence>
<dbReference type="PANTHER" id="PTHR42829:SF2">
    <property type="entry name" value="NADH-UBIQUINONE OXIDOREDUCTASE CHAIN 5"/>
    <property type="match status" value="1"/>
</dbReference>
<accession>A0A1J4MXU6</accession>
<gene>
    <name evidence="9" type="ORF">UG56_024400</name>
</gene>
<dbReference type="PRINTS" id="PR01435">
    <property type="entry name" value="NPOXDRDTASE5"/>
</dbReference>
<dbReference type="InterPro" id="IPR001516">
    <property type="entry name" value="Proton_antipo_N"/>
</dbReference>
<proteinExistence type="predicted"/>
<feature type="transmembrane region" description="Helical" evidence="6">
    <location>
        <begin position="99"/>
        <end position="119"/>
    </location>
</feature>
<feature type="transmembrane region" description="Helical" evidence="6">
    <location>
        <begin position="131"/>
        <end position="148"/>
    </location>
</feature>
<evidence type="ECO:0000256" key="3">
    <source>
        <dbReference type="ARBA" id="ARBA00022989"/>
    </source>
</evidence>
<dbReference type="InterPro" id="IPR003945">
    <property type="entry name" value="NU5C-like"/>
</dbReference>
<comment type="caution">
    <text evidence="9">The sequence shown here is derived from an EMBL/GenBank/DDBJ whole genome shotgun (WGS) entry which is preliminary data.</text>
</comment>
<keyword evidence="10" id="KW-1185">Reference proteome</keyword>
<dbReference type="GO" id="GO:0008137">
    <property type="term" value="F:NADH dehydrogenase (ubiquinone) activity"/>
    <property type="evidence" value="ECO:0007669"/>
    <property type="project" value="InterPro"/>
</dbReference>
<dbReference type="InterPro" id="IPR018393">
    <property type="entry name" value="NADHpl_OxRdtase_5_subgr"/>
</dbReference>
<dbReference type="GO" id="GO:0003954">
    <property type="term" value="F:NADH dehydrogenase activity"/>
    <property type="evidence" value="ECO:0007669"/>
    <property type="project" value="TreeGrafter"/>
</dbReference>
<feature type="transmembrane region" description="Helical" evidence="6">
    <location>
        <begin position="386"/>
        <end position="409"/>
    </location>
</feature>
<comment type="subcellular location">
    <subcellularLocation>
        <location evidence="1">Endomembrane system</location>
        <topology evidence="1">Multi-pass membrane protein</topology>
    </subcellularLocation>
    <subcellularLocation>
        <location evidence="5">Membrane</location>
        <topology evidence="5">Multi-pass membrane protein</topology>
    </subcellularLocation>
</comment>
<dbReference type="Pfam" id="PF00662">
    <property type="entry name" value="Proton_antipo_N"/>
    <property type="match status" value="1"/>
</dbReference>
<protein>
    <submittedName>
        <fullName evidence="9">NADH-quinone oxidoreductase subunit L</fullName>
    </submittedName>
</protein>
<dbReference type="NCBIfam" id="NF005141">
    <property type="entry name" value="PRK06590.1"/>
    <property type="match status" value="1"/>
</dbReference>
<feature type="transmembrane region" description="Helical" evidence="6">
    <location>
        <begin position="421"/>
        <end position="449"/>
    </location>
</feature>
<feature type="transmembrane region" description="Helical" evidence="6">
    <location>
        <begin position="470"/>
        <end position="489"/>
    </location>
</feature>
<feature type="transmembrane region" description="Helical" evidence="6">
    <location>
        <begin position="509"/>
        <end position="532"/>
    </location>
</feature>
<keyword evidence="4 6" id="KW-0472">Membrane</keyword>
<feature type="domain" description="NADH:quinone oxidoreductase/Mrp antiporter transmembrane" evidence="7">
    <location>
        <begin position="148"/>
        <end position="432"/>
    </location>
</feature>
<name>A0A1J4MXU6_9ACTN</name>
<dbReference type="NCBIfam" id="TIGR01974">
    <property type="entry name" value="NDH_I_L"/>
    <property type="match status" value="1"/>
</dbReference>
<evidence type="ECO:0000256" key="1">
    <source>
        <dbReference type="ARBA" id="ARBA00004127"/>
    </source>
</evidence>
<evidence type="ECO:0000256" key="5">
    <source>
        <dbReference type="RuleBase" id="RU000320"/>
    </source>
</evidence>
<dbReference type="InterPro" id="IPR001750">
    <property type="entry name" value="ND/Mrp_TM"/>
</dbReference>
<dbReference type="GO" id="GO:0015990">
    <property type="term" value="P:electron transport coupled proton transport"/>
    <property type="evidence" value="ECO:0007669"/>
    <property type="project" value="TreeGrafter"/>
</dbReference>
<organism evidence="9 10">
    <name type="scientific">Nocardioides luteus</name>
    <dbReference type="NCBI Taxonomy" id="1844"/>
    <lineage>
        <taxon>Bacteria</taxon>
        <taxon>Bacillati</taxon>
        <taxon>Actinomycetota</taxon>
        <taxon>Actinomycetes</taxon>
        <taxon>Propionibacteriales</taxon>
        <taxon>Nocardioidaceae</taxon>
        <taxon>Nocardioides</taxon>
    </lineage>
</organism>
<feature type="transmembrane region" description="Helical" evidence="6">
    <location>
        <begin position="42"/>
        <end position="66"/>
    </location>
</feature>
<dbReference type="Pfam" id="PF00361">
    <property type="entry name" value="Proton_antipo_M"/>
    <property type="match status" value="1"/>
</dbReference>
<dbReference type="GO" id="GO:0016020">
    <property type="term" value="C:membrane"/>
    <property type="evidence" value="ECO:0007669"/>
    <property type="project" value="UniProtKB-SubCell"/>
</dbReference>
<dbReference type="Proteomes" id="UP000033772">
    <property type="component" value="Unassembled WGS sequence"/>
</dbReference>
<dbReference type="PANTHER" id="PTHR42829">
    <property type="entry name" value="NADH-UBIQUINONE OXIDOREDUCTASE CHAIN 5"/>
    <property type="match status" value="1"/>
</dbReference>
<dbReference type="STRING" id="1844.UG56_024400"/>
<dbReference type="EMBL" id="JZDQ02000045">
    <property type="protein sequence ID" value="OIJ24164.1"/>
    <property type="molecule type" value="Genomic_DNA"/>
</dbReference>
<keyword evidence="3 6" id="KW-1133">Transmembrane helix</keyword>